<name>A0A1E7FRZ0_9STRA</name>
<organism evidence="2 3">
    <name type="scientific">Fragilariopsis cylindrus CCMP1102</name>
    <dbReference type="NCBI Taxonomy" id="635003"/>
    <lineage>
        <taxon>Eukaryota</taxon>
        <taxon>Sar</taxon>
        <taxon>Stramenopiles</taxon>
        <taxon>Ochrophyta</taxon>
        <taxon>Bacillariophyta</taxon>
        <taxon>Bacillariophyceae</taxon>
        <taxon>Bacillariophycidae</taxon>
        <taxon>Bacillariales</taxon>
        <taxon>Bacillariaceae</taxon>
        <taxon>Fragilariopsis</taxon>
    </lineage>
</organism>
<evidence type="ECO:0000256" key="1">
    <source>
        <dbReference type="SAM" id="MobiDB-lite"/>
    </source>
</evidence>
<keyword evidence="3" id="KW-1185">Reference proteome</keyword>
<gene>
    <name evidence="2" type="ORF">FRACYDRAFT_234540</name>
</gene>
<evidence type="ECO:0000313" key="3">
    <source>
        <dbReference type="Proteomes" id="UP000095751"/>
    </source>
</evidence>
<feature type="region of interest" description="Disordered" evidence="1">
    <location>
        <begin position="113"/>
        <end position="160"/>
    </location>
</feature>
<accession>A0A1E7FRZ0</accession>
<evidence type="ECO:0000313" key="2">
    <source>
        <dbReference type="EMBL" id="OEU20908.1"/>
    </source>
</evidence>
<dbReference type="KEGG" id="fcy:FRACYDRAFT_234540"/>
<feature type="compositionally biased region" description="Basic and acidic residues" evidence="1">
    <location>
        <begin position="113"/>
        <end position="126"/>
    </location>
</feature>
<dbReference type="Proteomes" id="UP000095751">
    <property type="component" value="Unassembled WGS sequence"/>
</dbReference>
<sequence>MRRNIDVGTLNKGKKFWLDLDIWGKFYRVVHDWKANFESPGRERTDGELGEFLTVWYTQNGATTPRPGDNLECVESTGIGWEMTTMATIKNQCMMKYHPQRNKVYQILEDEEENKKKEDAGQRDDDTCYSVIIDPNDKSDGKGNGRGGASGEDIQTPNTVYYILRGGQQKESCRRQ</sequence>
<dbReference type="AlphaFoldDB" id="A0A1E7FRZ0"/>
<dbReference type="InParanoid" id="A0A1E7FRZ0"/>
<protein>
    <submittedName>
        <fullName evidence="2">Uncharacterized protein</fullName>
    </submittedName>
</protein>
<reference evidence="2 3" key="1">
    <citation type="submission" date="2016-09" db="EMBL/GenBank/DDBJ databases">
        <title>Extensive genetic diversity and differential bi-allelic expression allows diatom success in the polar Southern Ocean.</title>
        <authorList>
            <consortium name="DOE Joint Genome Institute"/>
            <person name="Mock T."/>
            <person name="Otillar R.P."/>
            <person name="Strauss J."/>
            <person name="Dupont C."/>
            <person name="Frickenhaus S."/>
            <person name="Maumus F."/>
            <person name="Mcmullan M."/>
            <person name="Sanges R."/>
            <person name="Schmutz J."/>
            <person name="Toseland A."/>
            <person name="Valas R."/>
            <person name="Veluchamy A."/>
            <person name="Ward B.J."/>
            <person name="Allen A."/>
            <person name="Barry K."/>
            <person name="Falciatore A."/>
            <person name="Ferrante M."/>
            <person name="Fortunato A.E."/>
            <person name="Gloeckner G."/>
            <person name="Gruber A."/>
            <person name="Hipkin R."/>
            <person name="Janech M."/>
            <person name="Kroth P."/>
            <person name="Leese F."/>
            <person name="Lindquist E."/>
            <person name="Lyon B.R."/>
            <person name="Martin J."/>
            <person name="Mayer C."/>
            <person name="Parker M."/>
            <person name="Quesneville H."/>
            <person name="Raymond J."/>
            <person name="Uhlig C."/>
            <person name="Valentin K.U."/>
            <person name="Worden A.Z."/>
            <person name="Armbrust E.V."/>
            <person name="Bowler C."/>
            <person name="Green B."/>
            <person name="Moulton V."/>
            <person name="Van Oosterhout C."/>
            <person name="Grigoriev I."/>
        </authorList>
    </citation>
    <scope>NUCLEOTIDE SEQUENCE [LARGE SCALE GENOMIC DNA]</scope>
    <source>
        <strain evidence="2 3">CCMP1102</strain>
    </source>
</reference>
<dbReference type="EMBL" id="KV784354">
    <property type="protein sequence ID" value="OEU20908.1"/>
    <property type="molecule type" value="Genomic_DNA"/>
</dbReference>
<proteinExistence type="predicted"/>